<evidence type="ECO:0000256" key="5">
    <source>
        <dbReference type="ARBA" id="ARBA00022833"/>
    </source>
</evidence>
<feature type="binding site" evidence="9">
    <location>
        <position position="175"/>
    </location>
    <ligand>
        <name>NAD(+)</name>
        <dbReference type="ChEBI" id="CHEBI:57540"/>
    </ligand>
</feature>
<sequence length="664" mass="76242">MDLKYIEIKKKIIELQKKISEWDKNYYDLDNPSVSDAIYDIEFNKLKKMEEDYFFLFSKEELQNSPTNKVNAHASNLFTKVEHKIPMLSLNKAYTIEEIKKFIDNIKKVAQTFSFFIEPKIDGLSISIKYEDGQLVQGITRGSGTVGEDVTNNILQIKNIPKKISYKNSLEVRGEIFLPIYEFNKLNKKLESEEKPLMANPRNAASGTLRQINSKIVRERNLSSFIYYVVNPEEHNIETMEDSYRFLKNLGFNVSIESKRIDDINQINDYIEKFKYIKQNLDYETDGIVIKLNELKYYDKLGYTSKFPHSAIAFKYEPDVSSTILKDIFITIGRTGLVTYNAALEEVELSGTKVNFATLNNYDFIKNLNVNIGDEIYIKKAGEIIPCVIGISNKNNLSVFKPIKICPFCKKELFFNDTGLEQYCLNENCPEIETRKIIHFASKEALDITGLGSQNIISFKKNNFINSIIDIFKLKNYENELVNLEGFGTLSISKILNSIEESKNKSLEKWIFALSIPLIGQKTAKFIASKVLRFENLLHYDFSKFEEFHDIGSKITNTLINWFGDAKNQEMINNFINIGINPIYIKNIKTNKLDGLSFVITGKLSKPRSFYERIIIENGGQVLSAISSKVNYLLAGESAGSKLTKAKKNNIEIINENTFNELLD</sequence>
<gene>
    <name evidence="9 11" type="primary">ligA</name>
    <name evidence="11" type="ORF">V2E26_00995</name>
</gene>
<dbReference type="Pfam" id="PF00533">
    <property type="entry name" value="BRCT"/>
    <property type="match status" value="1"/>
</dbReference>
<dbReference type="CDD" id="cd17748">
    <property type="entry name" value="BRCT_DNA_ligase_like"/>
    <property type="match status" value="1"/>
</dbReference>
<protein>
    <recommendedName>
        <fullName evidence="9">DNA ligase</fullName>
        <ecNumber evidence="9">6.5.1.2</ecNumber>
    </recommendedName>
    <alternativeName>
        <fullName evidence="9">Polydeoxyribonucleotide synthase [NAD(+)]</fullName>
    </alternativeName>
</protein>
<evidence type="ECO:0000256" key="2">
    <source>
        <dbReference type="ARBA" id="ARBA00022705"/>
    </source>
</evidence>
<dbReference type="EMBL" id="CP143578">
    <property type="protein sequence ID" value="WVN21554.1"/>
    <property type="molecule type" value="Genomic_DNA"/>
</dbReference>
<evidence type="ECO:0000259" key="10">
    <source>
        <dbReference type="PROSITE" id="PS50172"/>
    </source>
</evidence>
<keyword evidence="9" id="KW-0460">Magnesium</keyword>
<feature type="binding site" evidence="9">
    <location>
        <begin position="36"/>
        <end position="40"/>
    </location>
    <ligand>
        <name>NAD(+)</name>
        <dbReference type="ChEBI" id="CHEBI:57540"/>
    </ligand>
</feature>
<evidence type="ECO:0000256" key="6">
    <source>
        <dbReference type="ARBA" id="ARBA00023027"/>
    </source>
</evidence>
<organism evidence="11 12">
    <name type="scientific">Metamycoplasma gateae</name>
    <dbReference type="NCBI Taxonomy" id="35769"/>
    <lineage>
        <taxon>Bacteria</taxon>
        <taxon>Bacillati</taxon>
        <taxon>Mycoplasmatota</taxon>
        <taxon>Mycoplasmoidales</taxon>
        <taxon>Metamycoplasmataceae</taxon>
        <taxon>Metamycoplasma</taxon>
    </lineage>
</organism>
<dbReference type="InterPro" id="IPR036420">
    <property type="entry name" value="BRCT_dom_sf"/>
</dbReference>
<comment type="similarity">
    <text evidence="9">Belongs to the NAD-dependent DNA ligase family. LigA subfamily.</text>
</comment>
<keyword evidence="3 9" id="KW-0479">Metal-binding</keyword>
<keyword evidence="2 9" id="KW-0235">DNA replication</keyword>
<keyword evidence="7 9" id="KW-0234">DNA repair</keyword>
<dbReference type="SUPFAM" id="SSF47781">
    <property type="entry name" value="RuvA domain 2-like"/>
    <property type="match status" value="1"/>
</dbReference>
<dbReference type="InterPro" id="IPR001357">
    <property type="entry name" value="BRCT_dom"/>
</dbReference>
<feature type="binding site" evidence="9">
    <location>
        <position position="315"/>
    </location>
    <ligand>
        <name>NAD(+)</name>
        <dbReference type="ChEBI" id="CHEBI:57540"/>
    </ligand>
</feature>
<comment type="function">
    <text evidence="9">DNA ligase that catalyzes the formation of phosphodiester linkages between 5'-phosphoryl and 3'-hydroxyl groups in double-stranded DNA using NAD as a coenzyme and as the energy source for the reaction. It is essential for DNA replication and repair of damaged DNA.</text>
</comment>
<feature type="binding site" evidence="9">
    <location>
        <position position="406"/>
    </location>
    <ligand>
        <name>Zn(2+)</name>
        <dbReference type="ChEBI" id="CHEBI:29105"/>
    </ligand>
</feature>
<comment type="catalytic activity">
    <reaction evidence="8 9">
        <text>NAD(+) + (deoxyribonucleotide)n-3'-hydroxyl + 5'-phospho-(deoxyribonucleotide)m = (deoxyribonucleotide)n+m + AMP + beta-nicotinamide D-nucleotide.</text>
        <dbReference type="EC" id="6.5.1.2"/>
    </reaction>
</comment>
<dbReference type="InterPro" id="IPR012340">
    <property type="entry name" value="NA-bd_OB-fold"/>
</dbReference>
<feature type="binding site" evidence="9">
    <location>
        <begin position="89"/>
        <end position="90"/>
    </location>
    <ligand>
        <name>NAD(+)</name>
        <dbReference type="ChEBI" id="CHEBI:57540"/>
    </ligand>
</feature>
<dbReference type="RefSeq" id="WP_330463585.1">
    <property type="nucleotide sequence ID" value="NZ_CP143578.1"/>
</dbReference>
<dbReference type="Gene3D" id="3.30.470.30">
    <property type="entry name" value="DNA ligase/mRNA capping enzyme"/>
    <property type="match status" value="1"/>
</dbReference>
<keyword evidence="12" id="KW-1185">Reference proteome</keyword>
<dbReference type="PROSITE" id="PS50172">
    <property type="entry name" value="BRCT"/>
    <property type="match status" value="1"/>
</dbReference>
<evidence type="ECO:0000256" key="8">
    <source>
        <dbReference type="ARBA" id="ARBA00034005"/>
    </source>
</evidence>
<dbReference type="GO" id="GO:0003911">
    <property type="term" value="F:DNA ligase (NAD+) activity"/>
    <property type="evidence" value="ECO:0007669"/>
    <property type="project" value="UniProtKB-EC"/>
</dbReference>
<dbReference type="PIRSF" id="PIRSF001604">
    <property type="entry name" value="LigA"/>
    <property type="match status" value="1"/>
</dbReference>
<feature type="binding site" evidence="9">
    <location>
        <position position="424"/>
    </location>
    <ligand>
        <name>Zn(2+)</name>
        <dbReference type="ChEBI" id="CHEBI:29105"/>
    </ligand>
</feature>
<dbReference type="EC" id="6.5.1.2" evidence="9"/>
<evidence type="ECO:0000313" key="11">
    <source>
        <dbReference type="EMBL" id="WVN21554.1"/>
    </source>
</evidence>
<accession>A0ABZ2AHG3</accession>
<dbReference type="Gene3D" id="1.10.287.610">
    <property type="entry name" value="Helix hairpin bin"/>
    <property type="match status" value="1"/>
</dbReference>
<evidence type="ECO:0000256" key="9">
    <source>
        <dbReference type="HAMAP-Rule" id="MF_01588"/>
    </source>
</evidence>
<dbReference type="SMART" id="SM00532">
    <property type="entry name" value="LIGANc"/>
    <property type="match status" value="1"/>
</dbReference>
<feature type="binding site" evidence="9">
    <location>
        <position position="291"/>
    </location>
    <ligand>
        <name>NAD(+)</name>
        <dbReference type="ChEBI" id="CHEBI:57540"/>
    </ligand>
</feature>
<dbReference type="InterPro" id="IPR013839">
    <property type="entry name" value="DNAligase_adenylation"/>
</dbReference>
<dbReference type="InterPro" id="IPR004150">
    <property type="entry name" value="NAD_DNA_ligase_OB"/>
</dbReference>
<keyword evidence="5 9" id="KW-0862">Zinc</keyword>
<dbReference type="Pfam" id="PF01653">
    <property type="entry name" value="DNA_ligase_aden"/>
    <property type="match status" value="1"/>
</dbReference>
<dbReference type="HAMAP" id="MF_01588">
    <property type="entry name" value="DNA_ligase_A"/>
    <property type="match status" value="1"/>
</dbReference>
<reference evidence="11" key="1">
    <citation type="submission" date="2024-01" db="EMBL/GenBank/DDBJ databases">
        <title>Complete genome sequence of Mycoplasma gateae strain 3700.</title>
        <authorList>
            <person name="Spergser J."/>
        </authorList>
    </citation>
    <scope>NUCLEOTIDE SEQUENCE [LARGE SCALE GENOMIC DNA]</scope>
    <source>
        <strain evidence="11">3700</strain>
    </source>
</reference>
<feature type="binding site" evidence="9">
    <location>
        <position position="118"/>
    </location>
    <ligand>
        <name>NAD(+)</name>
        <dbReference type="ChEBI" id="CHEBI:57540"/>
    </ligand>
</feature>
<feature type="binding site" evidence="9">
    <location>
        <position position="429"/>
    </location>
    <ligand>
        <name>Zn(2+)</name>
        <dbReference type="ChEBI" id="CHEBI:29105"/>
    </ligand>
</feature>
<dbReference type="InterPro" id="IPR041663">
    <property type="entry name" value="DisA/LigA_HHH"/>
</dbReference>
<feature type="binding site" evidence="9">
    <location>
        <position position="141"/>
    </location>
    <ligand>
        <name>NAD(+)</name>
        <dbReference type="ChEBI" id="CHEBI:57540"/>
    </ligand>
</feature>
<feature type="domain" description="BRCT" evidence="10">
    <location>
        <begin position="588"/>
        <end position="664"/>
    </location>
</feature>
<dbReference type="InterPro" id="IPR010994">
    <property type="entry name" value="RuvA_2-like"/>
</dbReference>
<dbReference type="Proteomes" id="UP001431935">
    <property type="component" value="Chromosome"/>
</dbReference>
<dbReference type="SUPFAM" id="SSF52113">
    <property type="entry name" value="BRCT domain"/>
    <property type="match status" value="1"/>
</dbReference>
<keyword evidence="9" id="KW-0464">Manganese</keyword>
<name>A0ABZ2AHG3_9BACT</name>
<dbReference type="SMART" id="SM00292">
    <property type="entry name" value="BRCT"/>
    <property type="match status" value="1"/>
</dbReference>
<dbReference type="NCBIfam" id="TIGR00575">
    <property type="entry name" value="dnlj"/>
    <property type="match status" value="1"/>
</dbReference>
<evidence type="ECO:0000256" key="4">
    <source>
        <dbReference type="ARBA" id="ARBA00022763"/>
    </source>
</evidence>
<evidence type="ECO:0000256" key="3">
    <source>
        <dbReference type="ARBA" id="ARBA00022723"/>
    </source>
</evidence>
<keyword evidence="1 9" id="KW-0436">Ligase</keyword>
<evidence type="ECO:0000256" key="7">
    <source>
        <dbReference type="ARBA" id="ARBA00023204"/>
    </source>
</evidence>
<dbReference type="SUPFAM" id="SSF50249">
    <property type="entry name" value="Nucleic acid-binding proteins"/>
    <property type="match status" value="1"/>
</dbReference>
<dbReference type="InterPro" id="IPR001679">
    <property type="entry name" value="DNA_ligase"/>
</dbReference>
<dbReference type="InterPro" id="IPR013840">
    <property type="entry name" value="DNAligase_N"/>
</dbReference>
<dbReference type="SUPFAM" id="SSF56091">
    <property type="entry name" value="DNA ligase/mRNA capping enzyme, catalytic domain"/>
    <property type="match status" value="1"/>
</dbReference>
<feature type="binding site" evidence="9">
    <location>
        <position position="409"/>
    </location>
    <ligand>
        <name>Zn(2+)</name>
        <dbReference type="ChEBI" id="CHEBI:29105"/>
    </ligand>
</feature>
<dbReference type="Pfam" id="PF12826">
    <property type="entry name" value="HHH_2"/>
    <property type="match status" value="1"/>
</dbReference>
<dbReference type="Gene3D" id="2.40.50.140">
    <property type="entry name" value="Nucleic acid-binding proteins"/>
    <property type="match status" value="1"/>
</dbReference>
<dbReference type="Pfam" id="PF03120">
    <property type="entry name" value="OB_DNA_ligase"/>
    <property type="match status" value="1"/>
</dbReference>
<dbReference type="NCBIfam" id="NF005932">
    <property type="entry name" value="PRK07956.1"/>
    <property type="match status" value="1"/>
</dbReference>
<dbReference type="Gene3D" id="3.40.50.10190">
    <property type="entry name" value="BRCT domain"/>
    <property type="match status" value="1"/>
</dbReference>
<feature type="active site" description="N6-AMP-lysine intermediate" evidence="9">
    <location>
        <position position="120"/>
    </location>
</feature>
<keyword evidence="4 9" id="KW-0227">DNA damage</keyword>
<dbReference type="Gene3D" id="1.10.150.20">
    <property type="entry name" value="5' to 3' exonuclease, C-terminal subdomain"/>
    <property type="match status" value="2"/>
</dbReference>
<keyword evidence="6 9" id="KW-0520">NAD</keyword>
<dbReference type="CDD" id="cd00114">
    <property type="entry name" value="LIGANc"/>
    <property type="match status" value="1"/>
</dbReference>
<proteinExistence type="inferred from homology"/>
<comment type="cofactor">
    <cofactor evidence="9">
        <name>Mg(2+)</name>
        <dbReference type="ChEBI" id="CHEBI:18420"/>
    </cofactor>
    <cofactor evidence="9">
        <name>Mn(2+)</name>
        <dbReference type="ChEBI" id="CHEBI:29035"/>
    </cofactor>
</comment>
<evidence type="ECO:0000313" key="12">
    <source>
        <dbReference type="Proteomes" id="UP001431935"/>
    </source>
</evidence>
<evidence type="ECO:0000256" key="1">
    <source>
        <dbReference type="ARBA" id="ARBA00022598"/>
    </source>
</evidence>